<feature type="chain" id="PRO_5045364866" evidence="1">
    <location>
        <begin position="18"/>
        <end position="373"/>
    </location>
</feature>
<proteinExistence type="predicted"/>
<organism evidence="2 3">
    <name type="scientific">Neiella holothuriorum</name>
    <dbReference type="NCBI Taxonomy" id="2870530"/>
    <lineage>
        <taxon>Bacteria</taxon>
        <taxon>Pseudomonadati</taxon>
        <taxon>Pseudomonadota</taxon>
        <taxon>Gammaproteobacteria</taxon>
        <taxon>Alteromonadales</taxon>
        <taxon>Echinimonadaceae</taxon>
        <taxon>Neiella</taxon>
    </lineage>
</organism>
<dbReference type="Proteomes" id="UP001166251">
    <property type="component" value="Unassembled WGS sequence"/>
</dbReference>
<reference evidence="2" key="1">
    <citation type="submission" date="2021-07" db="EMBL/GenBank/DDBJ databases">
        <title>Neiella marina sp. nov., isolated from the intestinal content of sea cucumber Apostichopus japonicus.</title>
        <authorList>
            <person name="Bai X."/>
        </authorList>
    </citation>
    <scope>NUCLEOTIDE SEQUENCE</scope>
    <source>
        <strain evidence="2">126</strain>
    </source>
</reference>
<name>A0ABS7EGD3_9GAMM</name>
<feature type="signal peptide" evidence="1">
    <location>
        <begin position="1"/>
        <end position="17"/>
    </location>
</feature>
<accession>A0ABS7EGD3</accession>
<evidence type="ECO:0000256" key="1">
    <source>
        <dbReference type="SAM" id="SignalP"/>
    </source>
</evidence>
<keyword evidence="1" id="KW-0732">Signal</keyword>
<evidence type="ECO:0000313" key="3">
    <source>
        <dbReference type="Proteomes" id="UP001166251"/>
    </source>
</evidence>
<sequence>MKILAVLTLIFSTLLAAAEYDVTVELALNSDQSPAQLDQQLRELAAQRALHQAAKYIEATQQLRDDEYSEVIRSLSAGLVTFESETFSWTTSPEGLPIRRLAVVIHVDQEPFIAQIEASKVNRDMAALNVALSRVIERQQQQLTEMQRTNGQSVPQDNSERALVTRARRLQDLMQRNYTLSEADRRTLLKMTRLNQQVEQPSSTAQSVSKAAQVIARLYQYIEDGVVMADPAVAFEPLPDDGFEAVVYVDYHLDTLPVTGLLEEWFSAKSEHECIRYHLNPSLSIDAEKTAKLIQKNLPEIFIAGRYGSKVKSQAISVPSEDGWLLCSQPQLDTVRYGMAEYIAFNFTPTSSEARSTNIQLDVWLDGAATAHY</sequence>
<gene>
    <name evidence="2" type="ORF">K0504_10165</name>
</gene>
<dbReference type="EMBL" id="JAHZSS010000010">
    <property type="protein sequence ID" value="MBW8191403.1"/>
    <property type="molecule type" value="Genomic_DNA"/>
</dbReference>
<evidence type="ECO:0000313" key="2">
    <source>
        <dbReference type="EMBL" id="MBW8191403.1"/>
    </source>
</evidence>
<comment type="caution">
    <text evidence="2">The sequence shown here is derived from an EMBL/GenBank/DDBJ whole genome shotgun (WGS) entry which is preliminary data.</text>
</comment>
<keyword evidence="3" id="KW-1185">Reference proteome</keyword>
<protein>
    <submittedName>
        <fullName evidence="2">Uncharacterized protein</fullName>
    </submittedName>
</protein>
<dbReference type="RefSeq" id="WP_220104086.1">
    <property type="nucleotide sequence ID" value="NZ_JAHZSS010000010.1"/>
</dbReference>